<evidence type="ECO:0000313" key="4">
    <source>
        <dbReference type="Proteomes" id="UP000008783"/>
    </source>
</evidence>
<evidence type="ECO:0000256" key="1">
    <source>
        <dbReference type="SAM" id="MobiDB-lite"/>
    </source>
</evidence>
<dbReference type="AlphaFoldDB" id="H6QSV4"/>
<dbReference type="GO" id="GO:0003676">
    <property type="term" value="F:nucleic acid binding"/>
    <property type="evidence" value="ECO:0007669"/>
    <property type="project" value="InterPro"/>
</dbReference>
<dbReference type="EMBL" id="DS178300">
    <property type="protein sequence ID" value="EHS63843.1"/>
    <property type="molecule type" value="Genomic_DNA"/>
</dbReference>
<dbReference type="HOGENOM" id="CLU_056788_1_0_1"/>
<dbReference type="PANTHER" id="PTHR46564">
    <property type="entry name" value="TRANSPOSASE"/>
    <property type="match status" value="1"/>
</dbReference>
<feature type="region of interest" description="Disordered" evidence="1">
    <location>
        <begin position="24"/>
        <end position="48"/>
    </location>
</feature>
<sequence length="362" mass="41074">MYSPVWACTSEYRKIEKKISADGHGQPAAHQIPHVTSQNPHPPTHNRIRRPDIASVTILGLESLHKATDSIRRWNQLYERTRSVIRNPAFYKRQGRPIRVTRDESQFILDALDLEPTLYLDEIRAHIDAMTGERHPIATIHNEIKFRLRLTCKKARTVHPAQCALRRAAFVSQIGFIPSNHLVFLDETGVSIKTHSRDHAYAPKGRRTVRLPRPITASRISVLPAVSLDGLLAVIAQEGTMYRLDLEYFLEEFLSNSLIELPNMNPFPDRNSVLVLDNASLHHGGRVARLCEDRGVLLVYLPPYSPDMNPIEKVFSVLKSQLKRRQILTGTVKDIDIIKDVLPEIVTPELMASLFRGSNYAA</sequence>
<reference evidence="4" key="1">
    <citation type="journal article" date="2011" name="Proc. Natl. Acad. Sci. U.S.A.">
        <title>Obligate biotrophy features unraveled by the genomic analysis of rust fungi.</title>
        <authorList>
            <person name="Duplessis S."/>
            <person name="Cuomo C.A."/>
            <person name="Lin Y.-C."/>
            <person name="Aerts A."/>
            <person name="Tisserant E."/>
            <person name="Veneault-Fourrey C."/>
            <person name="Joly D.L."/>
            <person name="Hacquard S."/>
            <person name="Amselem J."/>
            <person name="Cantarel B.L."/>
            <person name="Chiu R."/>
            <person name="Coutinho P.M."/>
            <person name="Feau N."/>
            <person name="Field M."/>
            <person name="Frey P."/>
            <person name="Gelhaye E."/>
            <person name="Goldberg J."/>
            <person name="Grabherr M.G."/>
            <person name="Kodira C.D."/>
            <person name="Kohler A."/>
            <person name="Kuees U."/>
            <person name="Lindquist E.A."/>
            <person name="Lucas S.M."/>
            <person name="Mago R."/>
            <person name="Mauceli E."/>
            <person name="Morin E."/>
            <person name="Murat C."/>
            <person name="Pangilinan J.L."/>
            <person name="Park R."/>
            <person name="Pearson M."/>
            <person name="Quesneville H."/>
            <person name="Rouhier N."/>
            <person name="Sakthikumar S."/>
            <person name="Salamov A.A."/>
            <person name="Schmutz J."/>
            <person name="Selles B."/>
            <person name="Shapiro H."/>
            <person name="Tanguay P."/>
            <person name="Tuskan G.A."/>
            <person name="Henrissat B."/>
            <person name="Van de Peer Y."/>
            <person name="Rouze P."/>
            <person name="Ellis J.G."/>
            <person name="Dodds P.N."/>
            <person name="Schein J.E."/>
            <person name="Zhong S."/>
            <person name="Hamelin R.C."/>
            <person name="Grigoriev I.V."/>
            <person name="Szabo L.J."/>
            <person name="Martin F."/>
        </authorList>
    </citation>
    <scope>NUCLEOTIDE SEQUENCE [LARGE SCALE GENOMIC DNA]</scope>
    <source>
        <strain evidence="4">CRL 75-36-700-3 / race SCCL</strain>
    </source>
</reference>
<dbReference type="InParanoid" id="H6QSV4"/>
<gene>
    <name evidence="3" type="ORF">PGTG_21882</name>
</gene>
<dbReference type="InterPro" id="IPR038717">
    <property type="entry name" value="Tc1-like_DDE_dom"/>
</dbReference>
<dbReference type="VEuPathDB" id="FungiDB:PGTG_21882"/>
<evidence type="ECO:0000313" key="3">
    <source>
        <dbReference type="EMBL" id="EHS63843.1"/>
    </source>
</evidence>
<protein>
    <recommendedName>
        <fullName evidence="2">Tc1-like transposase DDE domain-containing protein</fullName>
    </recommendedName>
</protein>
<keyword evidence="4" id="KW-1185">Reference proteome</keyword>
<dbReference type="Pfam" id="PF13358">
    <property type="entry name" value="DDE_3"/>
    <property type="match status" value="1"/>
</dbReference>
<dbReference type="OrthoDB" id="2497579at2759"/>
<dbReference type="InterPro" id="IPR036397">
    <property type="entry name" value="RNaseH_sf"/>
</dbReference>
<evidence type="ECO:0000259" key="2">
    <source>
        <dbReference type="Pfam" id="PF13358"/>
    </source>
</evidence>
<organism evidence="3 4">
    <name type="scientific">Puccinia graminis f. sp. tritici (strain CRL 75-36-700-3 / race SCCL)</name>
    <name type="common">Black stem rust fungus</name>
    <dbReference type="NCBI Taxonomy" id="418459"/>
    <lineage>
        <taxon>Eukaryota</taxon>
        <taxon>Fungi</taxon>
        <taxon>Dikarya</taxon>
        <taxon>Basidiomycota</taxon>
        <taxon>Pucciniomycotina</taxon>
        <taxon>Pucciniomycetes</taxon>
        <taxon>Pucciniales</taxon>
        <taxon>Pucciniaceae</taxon>
        <taxon>Puccinia</taxon>
    </lineage>
</organism>
<dbReference type="InterPro" id="IPR047655">
    <property type="entry name" value="Transpos_IS630-like"/>
</dbReference>
<proteinExistence type="predicted"/>
<dbReference type="GeneID" id="13540600"/>
<dbReference type="PANTHER" id="PTHR46564:SF1">
    <property type="entry name" value="TRANSPOSASE"/>
    <property type="match status" value="1"/>
</dbReference>
<dbReference type="NCBIfam" id="NF033545">
    <property type="entry name" value="transpos_IS630"/>
    <property type="match status" value="1"/>
</dbReference>
<name>H6QSV4_PUCGT</name>
<dbReference type="KEGG" id="pgr:PGTG_21882"/>
<dbReference type="Gene3D" id="3.30.420.10">
    <property type="entry name" value="Ribonuclease H-like superfamily/Ribonuclease H"/>
    <property type="match status" value="1"/>
</dbReference>
<dbReference type="Proteomes" id="UP000008783">
    <property type="component" value="Unassembled WGS sequence"/>
</dbReference>
<accession>H6QSV4</accession>
<feature type="domain" description="Tc1-like transposase DDE" evidence="2">
    <location>
        <begin position="182"/>
        <end position="327"/>
    </location>
</feature>
<dbReference type="RefSeq" id="XP_003889404.1">
    <property type="nucleotide sequence ID" value="XM_003889355.1"/>
</dbReference>